<reference evidence="2 4" key="3">
    <citation type="submission" date="2016-06" db="EMBL/GenBank/DDBJ databases">
        <title>Identification of putative biosynthetic pathways for the production of bioactive secondary metabolites by the marine actinomycete Kocuria kristinae RUTW2-3.</title>
        <authorList>
            <person name="Waterworth S.C."/>
            <person name="Walmsley T.A."/>
            <person name="Matongo T."/>
            <person name="Davies-Coleman M.T."/>
            <person name="Dorrington R.A."/>
        </authorList>
    </citation>
    <scope>NUCLEOTIDE SEQUENCE [LARGE SCALE GENOMIC DNA]</scope>
    <source>
        <strain evidence="4">RuSp02-3</strain>
        <strain evidence="2">RUTW2-3</strain>
        <strain evidence="3 5">RUTW4-5</strain>
    </source>
</reference>
<dbReference type="EMBL" id="LJBJ02000022">
    <property type="protein sequence ID" value="OAX51359.1"/>
    <property type="molecule type" value="Genomic_DNA"/>
</dbReference>
<organism evidence="2 4">
    <name type="scientific">Rothia kristinae</name>
    <dbReference type="NCBI Taxonomy" id="37923"/>
    <lineage>
        <taxon>Bacteria</taxon>
        <taxon>Bacillati</taxon>
        <taxon>Actinomycetota</taxon>
        <taxon>Actinomycetes</taxon>
        <taxon>Micrococcales</taxon>
        <taxon>Micrococcaceae</taxon>
        <taxon>Rothia</taxon>
    </lineage>
</organism>
<proteinExistence type="predicted"/>
<gene>
    <name evidence="3" type="ORF">A5N15_11200</name>
    <name evidence="2" type="ORF">AN277_0209295</name>
</gene>
<dbReference type="Proteomes" id="UP000053171">
    <property type="component" value="Unassembled WGS sequence"/>
</dbReference>
<evidence type="ECO:0000256" key="1">
    <source>
        <dbReference type="SAM" id="MobiDB-lite"/>
    </source>
</evidence>
<comment type="caution">
    <text evidence="2">The sequence shown here is derived from an EMBL/GenBank/DDBJ whole genome shotgun (WGS) entry which is preliminary data.</text>
</comment>
<dbReference type="Proteomes" id="UP000092021">
    <property type="component" value="Unassembled WGS sequence"/>
</dbReference>
<reference evidence="2" key="1">
    <citation type="submission" date="2016-04" db="EMBL/GenBank/DDBJ databases">
        <authorList>
            <person name="Evans L.H."/>
            <person name="Alamgir A."/>
            <person name="Owens N."/>
            <person name="Weber N.D."/>
            <person name="Virtaneva K."/>
            <person name="Barbian K."/>
            <person name="Babar A."/>
            <person name="Rosenke K."/>
        </authorList>
    </citation>
    <scope>NUCLEOTIDE SEQUENCE [LARGE SCALE GENOMIC DNA]</scope>
    <source>
        <strain evidence="2">RUTW2-3</strain>
    </source>
</reference>
<reference evidence="4" key="2">
    <citation type="submission" date="2016-04" db="EMBL/GenBank/DDBJ databases">
        <authorList>
            <person name="Waterworth S."/>
            <person name="Matcher G."/>
        </authorList>
    </citation>
    <scope>NUCLEOTIDE SEQUENCE [LARGE SCALE GENOMIC DNA]</scope>
    <source>
        <strain evidence="4">RuSp02-3</strain>
    </source>
</reference>
<evidence type="ECO:0000313" key="4">
    <source>
        <dbReference type="Proteomes" id="UP000053171"/>
    </source>
</evidence>
<sequence>MAMSSQHQDVDPERQRSGTGPAAPEPHGVGPSDPAAPDEGEELLGCGRPIDSIWATLDGPPDEHQRSCEYCTQARHSLQSLAALTDAARAEEQELAPAPSIRSRVMGFARMHVRRSHPVLAFRTDSSELFVSQAAVAARVRRTVDSFPGLTARRCRVSTEQTLPDGERPLHLRVSMNISPESVYTSYDRNLRTAIVEDLRDELGLTAQTVDLEIEDINDRV</sequence>
<dbReference type="AlphaFoldDB" id="A0A199NQI8"/>
<feature type="region of interest" description="Disordered" evidence="1">
    <location>
        <begin position="1"/>
        <end position="45"/>
    </location>
</feature>
<evidence type="ECO:0000313" key="3">
    <source>
        <dbReference type="EMBL" id="OAX54305.1"/>
    </source>
</evidence>
<keyword evidence="4" id="KW-1185">Reference proteome</keyword>
<dbReference type="EMBL" id="LWGZ01001004">
    <property type="protein sequence ID" value="OAX54305.1"/>
    <property type="molecule type" value="Genomic_DNA"/>
</dbReference>
<evidence type="ECO:0000313" key="2">
    <source>
        <dbReference type="EMBL" id="OAX51359.1"/>
    </source>
</evidence>
<evidence type="ECO:0008006" key="6">
    <source>
        <dbReference type="Google" id="ProtNLM"/>
    </source>
</evidence>
<evidence type="ECO:0000313" key="5">
    <source>
        <dbReference type="Proteomes" id="UP000092021"/>
    </source>
</evidence>
<name>A0A199NQI8_9MICC</name>
<protein>
    <recommendedName>
        <fullName evidence="6">Asp23/Gls24 family envelope stress response protein</fullName>
    </recommendedName>
</protein>
<accession>A0A199NQI8</accession>